<feature type="domain" description="ABC transporter" evidence="4">
    <location>
        <begin position="2"/>
        <end position="204"/>
    </location>
</feature>
<dbReference type="PANTHER" id="PTHR42939">
    <property type="entry name" value="ABC TRANSPORTER ATP-BINDING PROTEIN ALBC-RELATED"/>
    <property type="match status" value="1"/>
</dbReference>
<keyword evidence="3 5" id="KW-0067">ATP-binding</keyword>
<dbReference type="PATRIC" id="fig|455.5.peg.367"/>
<dbReference type="OrthoDB" id="9781337at2"/>
<dbReference type="EMBL" id="LYOZ01000022">
    <property type="protein sequence ID" value="OCH97780.1"/>
    <property type="molecule type" value="Genomic_DNA"/>
</dbReference>
<dbReference type="EMBL" id="LNYG01000007">
    <property type="protein sequence ID" value="KTD12130.1"/>
    <property type="molecule type" value="Genomic_DNA"/>
</dbReference>
<dbReference type="InterPro" id="IPR003439">
    <property type="entry name" value="ABC_transporter-like_ATP-bd"/>
</dbReference>
<evidence type="ECO:0000313" key="6">
    <source>
        <dbReference type="EMBL" id="OCH97780.1"/>
    </source>
</evidence>
<accession>A0A0W0UW68</accession>
<evidence type="ECO:0000256" key="1">
    <source>
        <dbReference type="ARBA" id="ARBA00022448"/>
    </source>
</evidence>
<evidence type="ECO:0000313" key="8">
    <source>
        <dbReference type="Proteomes" id="UP000093336"/>
    </source>
</evidence>
<dbReference type="PROSITE" id="PS50893">
    <property type="entry name" value="ABC_TRANSPORTER_2"/>
    <property type="match status" value="1"/>
</dbReference>
<dbReference type="Pfam" id="PF00005">
    <property type="entry name" value="ABC_tran"/>
    <property type="match status" value="1"/>
</dbReference>
<sequence>MLNLIKVSKKLSGKQIINNISCEVEQGILHICGENGSGKSTLLNMMAGSLPPDEGIISYSGVDIFNKKSRQIKKSIGYVPALAPIYPFLTGSEFLKFICQTKNAEWPSELIETFNLKGQLNTSFASMSYGTKKKFLFVSGVLASPQYLLLDEPINGLDQHSMTEMYKVLTNHLERKNGICVIISHDISWIKHWRENFSYQIIEL</sequence>
<protein>
    <submittedName>
        <fullName evidence="5">ABC transporter ATP-binding protein</fullName>
    </submittedName>
</protein>
<gene>
    <name evidence="6" type="ORF">A8135_13505</name>
    <name evidence="5" type="ORF">Ljam_0346</name>
</gene>
<dbReference type="Proteomes" id="UP000093336">
    <property type="component" value="Unassembled WGS sequence"/>
</dbReference>
<evidence type="ECO:0000259" key="4">
    <source>
        <dbReference type="PROSITE" id="PS50893"/>
    </source>
</evidence>
<reference evidence="6 8" key="2">
    <citation type="submission" date="2016-05" db="EMBL/GenBank/DDBJ databases">
        <authorList>
            <person name="Prochazka B."/>
            <person name="Indra A."/>
            <person name="Hasenberger P."/>
            <person name="Blaschitz M."/>
            <person name="Wagner L."/>
            <person name="Wewalka G."/>
            <person name="Sorschag S."/>
            <person name="Schmid D."/>
            <person name="Ruppitsch W."/>
        </authorList>
    </citation>
    <scope>NUCLEOTIDE SEQUENCE [LARGE SCALE GENOMIC DNA]</scope>
    <source>
        <strain evidence="6 8">974010_12</strain>
    </source>
</reference>
<comment type="caution">
    <text evidence="5">The sequence shown here is derived from an EMBL/GenBank/DDBJ whole genome shotgun (WGS) entry which is preliminary data.</text>
</comment>
<dbReference type="RefSeq" id="WP_058448421.1">
    <property type="nucleotide sequence ID" value="NZ_CAAAJF010000022.1"/>
</dbReference>
<dbReference type="InterPro" id="IPR051782">
    <property type="entry name" value="ABC_Transporter_VariousFunc"/>
</dbReference>
<dbReference type="GO" id="GO:0016887">
    <property type="term" value="F:ATP hydrolysis activity"/>
    <property type="evidence" value="ECO:0007669"/>
    <property type="project" value="InterPro"/>
</dbReference>
<dbReference type="Proteomes" id="UP000054715">
    <property type="component" value="Unassembled WGS sequence"/>
</dbReference>
<evidence type="ECO:0000313" key="7">
    <source>
        <dbReference type="Proteomes" id="UP000054715"/>
    </source>
</evidence>
<dbReference type="Gene3D" id="3.40.50.300">
    <property type="entry name" value="P-loop containing nucleotide triphosphate hydrolases"/>
    <property type="match status" value="1"/>
</dbReference>
<keyword evidence="1" id="KW-0813">Transport</keyword>
<keyword evidence="8" id="KW-1185">Reference proteome</keyword>
<reference evidence="5 7" key="1">
    <citation type="submission" date="2015-11" db="EMBL/GenBank/DDBJ databases">
        <title>Genomic analysis of 38 Legionella species identifies large and diverse effector repertoires.</title>
        <authorList>
            <person name="Burstein D."/>
            <person name="Amaro F."/>
            <person name="Zusman T."/>
            <person name="Lifshitz Z."/>
            <person name="Cohen O."/>
            <person name="Gilbert J.A."/>
            <person name="Pupko T."/>
            <person name="Shuman H.A."/>
            <person name="Segal G."/>
        </authorList>
    </citation>
    <scope>NUCLEOTIDE SEQUENCE [LARGE SCALE GENOMIC DNA]</scope>
    <source>
        <strain evidence="5 7">JA-26-G1-E2</strain>
    </source>
</reference>
<dbReference type="SUPFAM" id="SSF52540">
    <property type="entry name" value="P-loop containing nucleoside triphosphate hydrolases"/>
    <property type="match status" value="1"/>
</dbReference>
<dbReference type="InterPro" id="IPR027417">
    <property type="entry name" value="P-loop_NTPase"/>
</dbReference>
<evidence type="ECO:0000256" key="2">
    <source>
        <dbReference type="ARBA" id="ARBA00022741"/>
    </source>
</evidence>
<evidence type="ECO:0000256" key="3">
    <source>
        <dbReference type="ARBA" id="ARBA00022840"/>
    </source>
</evidence>
<dbReference type="STRING" id="455.Ljam_0346"/>
<organism evidence="5 7">
    <name type="scientific">Legionella jamestowniensis</name>
    <dbReference type="NCBI Taxonomy" id="455"/>
    <lineage>
        <taxon>Bacteria</taxon>
        <taxon>Pseudomonadati</taxon>
        <taxon>Pseudomonadota</taxon>
        <taxon>Gammaproteobacteria</taxon>
        <taxon>Legionellales</taxon>
        <taxon>Legionellaceae</taxon>
        <taxon>Legionella</taxon>
    </lineage>
</organism>
<dbReference type="AlphaFoldDB" id="A0A0W0UW68"/>
<dbReference type="GO" id="GO:0005524">
    <property type="term" value="F:ATP binding"/>
    <property type="evidence" value="ECO:0007669"/>
    <property type="project" value="UniProtKB-KW"/>
</dbReference>
<dbReference type="PANTHER" id="PTHR42939:SF1">
    <property type="entry name" value="ABC TRANSPORTER ATP-BINDING PROTEIN ALBC-RELATED"/>
    <property type="match status" value="1"/>
</dbReference>
<name>A0A0W0UW68_9GAMM</name>
<keyword evidence="2" id="KW-0547">Nucleotide-binding</keyword>
<evidence type="ECO:0000313" key="5">
    <source>
        <dbReference type="EMBL" id="KTD12130.1"/>
    </source>
</evidence>
<proteinExistence type="predicted"/>